<dbReference type="GO" id="GO:0006260">
    <property type="term" value="P:DNA replication"/>
    <property type="evidence" value="ECO:0007669"/>
    <property type="project" value="UniProtKB-UniRule"/>
</dbReference>
<evidence type="ECO:0000256" key="5">
    <source>
        <dbReference type="HAMAP-Rule" id="MF_01804"/>
    </source>
</evidence>
<dbReference type="InterPro" id="IPR005234">
    <property type="entry name" value="ScpB_csome_segregation"/>
</dbReference>
<name>A0A428N134_9BACI</name>
<comment type="similarity">
    <text evidence="5">Belongs to the ScpB family.</text>
</comment>
<accession>A0A428N134</accession>
<dbReference type="AlphaFoldDB" id="A0A428N134"/>
<keyword evidence="7" id="KW-1185">Reference proteome</keyword>
<proteinExistence type="inferred from homology"/>
<dbReference type="InterPro" id="IPR036388">
    <property type="entry name" value="WH-like_DNA-bd_sf"/>
</dbReference>
<dbReference type="GO" id="GO:0005737">
    <property type="term" value="C:cytoplasm"/>
    <property type="evidence" value="ECO:0007669"/>
    <property type="project" value="UniProtKB-SubCell"/>
</dbReference>
<gene>
    <name evidence="5 6" type="primary">scpB</name>
    <name evidence="6" type="ORF">D7Z54_17780</name>
</gene>
<keyword evidence="1 5" id="KW-0963">Cytoplasm</keyword>
<evidence type="ECO:0000256" key="3">
    <source>
        <dbReference type="ARBA" id="ARBA00022829"/>
    </source>
</evidence>
<dbReference type="PANTHER" id="PTHR34298">
    <property type="entry name" value="SEGREGATION AND CONDENSATION PROTEIN B"/>
    <property type="match status" value="1"/>
</dbReference>
<dbReference type="PANTHER" id="PTHR34298:SF2">
    <property type="entry name" value="SEGREGATION AND CONDENSATION PROTEIN B"/>
    <property type="match status" value="1"/>
</dbReference>
<dbReference type="HAMAP" id="MF_01804">
    <property type="entry name" value="ScpB"/>
    <property type="match status" value="1"/>
</dbReference>
<dbReference type="GO" id="GO:0051304">
    <property type="term" value="P:chromosome separation"/>
    <property type="evidence" value="ECO:0007669"/>
    <property type="project" value="InterPro"/>
</dbReference>
<keyword evidence="4 5" id="KW-0131">Cell cycle</keyword>
<dbReference type="SUPFAM" id="SSF46785">
    <property type="entry name" value="Winged helix' DNA-binding domain"/>
    <property type="match status" value="2"/>
</dbReference>
<dbReference type="EMBL" id="RBVX01000018">
    <property type="protein sequence ID" value="RSL32047.1"/>
    <property type="molecule type" value="Genomic_DNA"/>
</dbReference>
<protein>
    <recommendedName>
        <fullName evidence="5">Segregation and condensation protein B</fullName>
    </recommendedName>
</protein>
<dbReference type="Pfam" id="PF04079">
    <property type="entry name" value="SMC_ScpB"/>
    <property type="match status" value="1"/>
</dbReference>
<dbReference type="Gene3D" id="1.10.10.10">
    <property type="entry name" value="Winged helix-like DNA-binding domain superfamily/Winged helix DNA-binding domain"/>
    <property type="match status" value="2"/>
</dbReference>
<reference evidence="6 7" key="1">
    <citation type="submission" date="2018-10" db="EMBL/GenBank/DDBJ databases">
        <title>Draft genome sequence of Bacillus salarius IM0101, isolated from a hypersaline soil in Inner Mongolia, China.</title>
        <authorList>
            <person name="Yamprayoonswat W."/>
            <person name="Boonvisut S."/>
            <person name="Jumpathong W."/>
            <person name="Sittihan S."/>
            <person name="Ruangsuj P."/>
            <person name="Wanthongcharoen S."/>
            <person name="Thongpramul N."/>
            <person name="Pimmason S."/>
            <person name="Yu B."/>
            <person name="Yasawong M."/>
        </authorList>
    </citation>
    <scope>NUCLEOTIDE SEQUENCE [LARGE SCALE GENOMIC DNA]</scope>
    <source>
        <strain evidence="6 7">IM0101</strain>
    </source>
</reference>
<keyword evidence="2 5" id="KW-0132">Cell division</keyword>
<dbReference type="OrthoDB" id="9806226at2"/>
<comment type="caution">
    <text evidence="6">The sequence shown here is derived from an EMBL/GenBank/DDBJ whole genome shotgun (WGS) entry which is preliminary data.</text>
</comment>
<evidence type="ECO:0000256" key="2">
    <source>
        <dbReference type="ARBA" id="ARBA00022618"/>
    </source>
</evidence>
<evidence type="ECO:0000313" key="7">
    <source>
        <dbReference type="Proteomes" id="UP000275076"/>
    </source>
</evidence>
<comment type="subunit">
    <text evidence="5">Homodimer. Homodimerization may be required to stabilize the binding of ScpA to the Smc head domains. Component of a cohesin-like complex composed of ScpA, ScpB and the Smc homodimer, in which ScpA and ScpB bind to the head domain of Smc. The presence of the three proteins is required for the association of the complex with DNA.</text>
</comment>
<dbReference type="NCBIfam" id="TIGR00281">
    <property type="entry name" value="SMC-Scp complex subunit ScpB"/>
    <property type="match status" value="1"/>
</dbReference>
<dbReference type="GO" id="GO:0051301">
    <property type="term" value="P:cell division"/>
    <property type="evidence" value="ECO:0007669"/>
    <property type="project" value="UniProtKB-KW"/>
</dbReference>
<dbReference type="PIRSF" id="PIRSF019345">
    <property type="entry name" value="ScpB"/>
    <property type="match status" value="1"/>
</dbReference>
<evidence type="ECO:0000256" key="4">
    <source>
        <dbReference type="ARBA" id="ARBA00023306"/>
    </source>
</evidence>
<evidence type="ECO:0000256" key="1">
    <source>
        <dbReference type="ARBA" id="ARBA00022490"/>
    </source>
</evidence>
<dbReference type="InterPro" id="IPR036390">
    <property type="entry name" value="WH_DNA-bd_sf"/>
</dbReference>
<evidence type="ECO:0000313" key="6">
    <source>
        <dbReference type="EMBL" id="RSL32047.1"/>
    </source>
</evidence>
<sequence length="191" mass="21243">MSEEELQGALQGLLYVCGDEGLVVKDAARVLEISEEEAAQHLHQLKDWMQTNMPGLQLKEFGSKFQMVTSEAAAPYIEKLADVPDKANLSQAALETLAIVAYNQPVTKAEIDDIRGVKSEKAVQTLVNKALIIDAGRAQTTGRPIIYQTTERFLEYFDIPSIKELPDLHDKSEDESADEADLFFDQLNEES</sequence>
<keyword evidence="3 5" id="KW-0159">Chromosome partition</keyword>
<organism evidence="6 7">
    <name type="scientific">Salibacterium salarium</name>
    <dbReference type="NCBI Taxonomy" id="284579"/>
    <lineage>
        <taxon>Bacteria</taxon>
        <taxon>Bacillati</taxon>
        <taxon>Bacillota</taxon>
        <taxon>Bacilli</taxon>
        <taxon>Bacillales</taxon>
        <taxon>Bacillaceae</taxon>
    </lineage>
</organism>
<comment type="function">
    <text evidence="5">Participates in chromosomal partition during cell division. May act via the formation of a condensin-like complex containing Smc and ScpA that pull DNA away from mid-cell into both cell halves.</text>
</comment>
<dbReference type="RefSeq" id="WP_125557495.1">
    <property type="nucleotide sequence ID" value="NZ_RBVX01000018.1"/>
</dbReference>
<comment type="subcellular location">
    <subcellularLocation>
        <location evidence="5">Cytoplasm</location>
    </subcellularLocation>
    <text evidence="5">Associated with two foci at the outer edges of the nucleoid region in young cells, and at four foci within both cell halves in older cells.</text>
</comment>
<dbReference type="Proteomes" id="UP000275076">
    <property type="component" value="Unassembled WGS sequence"/>
</dbReference>